<feature type="domain" description="Large ribosomal subunit protein uL11 N-terminal" evidence="6">
    <location>
        <begin position="55"/>
        <end position="112"/>
    </location>
</feature>
<accession>A0A1X0NR49</accession>
<dbReference type="Gene3D" id="1.10.10.250">
    <property type="entry name" value="Ribosomal protein L11, C-terminal domain"/>
    <property type="match status" value="1"/>
</dbReference>
<dbReference type="STRING" id="67003.A0A1X0NR49"/>
<evidence type="ECO:0000259" key="6">
    <source>
        <dbReference type="Pfam" id="PF03946"/>
    </source>
</evidence>
<evidence type="ECO:0000256" key="4">
    <source>
        <dbReference type="RuleBase" id="RU003978"/>
    </source>
</evidence>
<dbReference type="InterPro" id="IPR036796">
    <property type="entry name" value="Ribosomal_uL11_N_sf"/>
</dbReference>
<dbReference type="EMBL" id="NBCO01000023">
    <property type="protein sequence ID" value="ORC87167.1"/>
    <property type="molecule type" value="Genomic_DNA"/>
</dbReference>
<gene>
    <name evidence="7" type="ORF">TM35_000231380</name>
</gene>
<dbReference type="Proteomes" id="UP000192257">
    <property type="component" value="Unassembled WGS sequence"/>
</dbReference>
<dbReference type="Gene3D" id="3.30.1550.10">
    <property type="entry name" value="Ribosomal protein L11/L12, N-terminal domain"/>
    <property type="match status" value="1"/>
</dbReference>
<evidence type="ECO:0000256" key="3">
    <source>
        <dbReference type="ARBA" id="ARBA00023274"/>
    </source>
</evidence>
<evidence type="ECO:0000313" key="8">
    <source>
        <dbReference type="Proteomes" id="UP000192257"/>
    </source>
</evidence>
<evidence type="ECO:0000259" key="5">
    <source>
        <dbReference type="Pfam" id="PF00298"/>
    </source>
</evidence>
<evidence type="ECO:0000256" key="1">
    <source>
        <dbReference type="ARBA" id="ARBA00010537"/>
    </source>
</evidence>
<evidence type="ECO:0000313" key="7">
    <source>
        <dbReference type="EMBL" id="ORC87167.1"/>
    </source>
</evidence>
<comment type="caution">
    <text evidence="7">The sequence shown here is derived from an EMBL/GenBank/DDBJ whole genome shotgun (WGS) entry which is preliminary data.</text>
</comment>
<sequence>MLHRCVRLFLKARPKTVSVEPGSNRLPDSVVLAKGKDIFAVPDFPGKRVMHNWRFFIKAGKAATGPPVGQEFSKLGLKAMDFAKAFNDRTKPHFKDDVELIVRIQVYFDKTYMYSIEPPPTAWFILRALRKKRRETGPVSIRGCYCALMTLEMAYEIAKMKPKNWGKPEYPLLETRVRRVVGQARRMGVCFIGVDTPGSSPVKGMTERQYAEESAKYRKIHAEQYTALKQRELQEAPLIERLHRPNMTPLTEAQIEEGLRDANLMHALWKASHPKSPYHRDLQQREMARRYLNARGWLKDMTLDEMQVVFMNHRLPDIERSHQMDDGKMDEHVYWSRDSTSQ</sequence>
<feature type="domain" description="Large ribosomal subunit protein uL11 C-terminal" evidence="5">
    <location>
        <begin position="118"/>
        <end position="189"/>
    </location>
</feature>
<dbReference type="InterPro" id="IPR020783">
    <property type="entry name" value="Ribosomal_uL11_C"/>
</dbReference>
<dbReference type="RefSeq" id="XP_028881233.1">
    <property type="nucleotide sequence ID" value="XM_029027378.1"/>
</dbReference>
<dbReference type="GO" id="GO:0070180">
    <property type="term" value="F:large ribosomal subunit rRNA binding"/>
    <property type="evidence" value="ECO:0007669"/>
    <property type="project" value="TreeGrafter"/>
</dbReference>
<dbReference type="GeneID" id="39987158"/>
<dbReference type="PANTHER" id="PTHR11661:SF1">
    <property type="entry name" value="LARGE RIBOSOMAL SUBUNIT PROTEIN UL11M"/>
    <property type="match status" value="1"/>
</dbReference>
<name>A0A1X0NR49_9TRYP</name>
<comment type="similarity">
    <text evidence="1 4">Belongs to the universal ribosomal protein uL11 family.</text>
</comment>
<dbReference type="Pfam" id="PF03946">
    <property type="entry name" value="Ribosomal_L11_N"/>
    <property type="match status" value="1"/>
</dbReference>
<dbReference type="Pfam" id="PF00298">
    <property type="entry name" value="Ribosomal_L11"/>
    <property type="match status" value="1"/>
</dbReference>
<dbReference type="InterPro" id="IPR000911">
    <property type="entry name" value="Ribosomal_uL11"/>
</dbReference>
<keyword evidence="3 4" id="KW-0687">Ribonucleoprotein</keyword>
<dbReference type="GO" id="GO:0006412">
    <property type="term" value="P:translation"/>
    <property type="evidence" value="ECO:0007669"/>
    <property type="project" value="InterPro"/>
</dbReference>
<dbReference type="GO" id="GO:0005762">
    <property type="term" value="C:mitochondrial large ribosomal subunit"/>
    <property type="evidence" value="ECO:0007669"/>
    <property type="project" value="TreeGrafter"/>
</dbReference>
<dbReference type="InterPro" id="IPR036769">
    <property type="entry name" value="Ribosomal_uL11_C_sf"/>
</dbReference>
<dbReference type="SUPFAM" id="SSF46906">
    <property type="entry name" value="Ribosomal protein L11, C-terminal domain"/>
    <property type="match status" value="1"/>
</dbReference>
<dbReference type="OrthoDB" id="1091498at2759"/>
<dbReference type="InterPro" id="IPR020784">
    <property type="entry name" value="Ribosomal_uL11_N"/>
</dbReference>
<dbReference type="SMART" id="SM00649">
    <property type="entry name" value="RL11"/>
    <property type="match status" value="1"/>
</dbReference>
<dbReference type="CDD" id="cd00349">
    <property type="entry name" value="Ribosomal_L11"/>
    <property type="match status" value="1"/>
</dbReference>
<dbReference type="HAMAP" id="MF_00736">
    <property type="entry name" value="Ribosomal_uL11"/>
    <property type="match status" value="1"/>
</dbReference>
<proteinExistence type="inferred from homology"/>
<reference evidence="7 8" key="1">
    <citation type="submission" date="2017-03" db="EMBL/GenBank/DDBJ databases">
        <title>An alternative strategy for trypanosome survival in the mammalian bloodstream revealed through genome and transcriptome analysis of the ubiquitous bovine parasite Trypanosoma (Megatrypanum) theileri.</title>
        <authorList>
            <person name="Kelly S."/>
            <person name="Ivens A."/>
            <person name="Mott A."/>
            <person name="O'Neill E."/>
            <person name="Emms D."/>
            <person name="Macleod O."/>
            <person name="Voorheis P."/>
            <person name="Matthews J."/>
            <person name="Matthews K."/>
            <person name="Carrington M."/>
        </authorList>
    </citation>
    <scope>NUCLEOTIDE SEQUENCE [LARGE SCALE GENOMIC DNA]</scope>
    <source>
        <strain evidence="7">Edinburgh</strain>
    </source>
</reference>
<dbReference type="PANTHER" id="PTHR11661">
    <property type="entry name" value="60S RIBOSOMAL PROTEIN L12"/>
    <property type="match status" value="1"/>
</dbReference>
<dbReference type="AlphaFoldDB" id="A0A1X0NR49"/>
<protein>
    <submittedName>
        <fullName evidence="7">Putative ribosomal protein L11</fullName>
    </submittedName>
</protein>
<dbReference type="FunFam" id="3.30.1550.10:FF:000008">
    <property type="entry name" value="Putative ribosomal protein L11"/>
    <property type="match status" value="1"/>
</dbReference>
<evidence type="ECO:0000256" key="2">
    <source>
        <dbReference type="ARBA" id="ARBA00022980"/>
    </source>
</evidence>
<dbReference type="VEuPathDB" id="TriTrypDB:TM35_000231380"/>
<keyword evidence="8" id="KW-1185">Reference proteome</keyword>
<organism evidence="7 8">
    <name type="scientific">Trypanosoma theileri</name>
    <dbReference type="NCBI Taxonomy" id="67003"/>
    <lineage>
        <taxon>Eukaryota</taxon>
        <taxon>Discoba</taxon>
        <taxon>Euglenozoa</taxon>
        <taxon>Kinetoplastea</taxon>
        <taxon>Metakinetoplastina</taxon>
        <taxon>Trypanosomatida</taxon>
        <taxon>Trypanosomatidae</taxon>
        <taxon>Trypanosoma</taxon>
    </lineage>
</organism>
<dbReference type="SUPFAM" id="SSF54747">
    <property type="entry name" value="Ribosomal L11/L12e N-terminal domain"/>
    <property type="match status" value="1"/>
</dbReference>
<keyword evidence="2 4" id="KW-0689">Ribosomal protein</keyword>
<dbReference type="GO" id="GO:0003735">
    <property type="term" value="F:structural constituent of ribosome"/>
    <property type="evidence" value="ECO:0007669"/>
    <property type="project" value="InterPro"/>
</dbReference>